<feature type="chain" id="PRO_5005121629" description="Peptide hydrolase" evidence="8">
    <location>
        <begin position="22"/>
        <end position="572"/>
    </location>
</feature>
<dbReference type="PANTHER" id="PTHR12147">
    <property type="entry name" value="METALLOPEPTIDASE M28 FAMILY MEMBER"/>
    <property type="match status" value="1"/>
</dbReference>
<evidence type="ECO:0000256" key="6">
    <source>
        <dbReference type="ARBA" id="ARBA00022801"/>
    </source>
</evidence>
<dbReference type="InterPro" id="IPR007484">
    <property type="entry name" value="Peptidase_M28"/>
</dbReference>
<evidence type="ECO:0000313" key="12">
    <source>
        <dbReference type="Proteomes" id="UP000001996"/>
    </source>
</evidence>
<dbReference type="InterPro" id="IPR045175">
    <property type="entry name" value="M28_fam"/>
</dbReference>
<dbReference type="AlphaFoldDB" id="A5DZ20"/>
<dbReference type="GO" id="GO:0008235">
    <property type="term" value="F:metalloexopeptidase activity"/>
    <property type="evidence" value="ECO:0007669"/>
    <property type="project" value="InterPro"/>
</dbReference>
<dbReference type="EMBL" id="CH981526">
    <property type="protein sequence ID" value="EDK44428.1"/>
    <property type="molecule type" value="Genomic_DNA"/>
</dbReference>
<dbReference type="InterPro" id="IPR041756">
    <property type="entry name" value="M28_SGAP-like"/>
</dbReference>
<dbReference type="GeneID" id="5233433"/>
<evidence type="ECO:0000256" key="4">
    <source>
        <dbReference type="ARBA" id="ARBA00022723"/>
    </source>
</evidence>
<dbReference type="VEuPathDB" id="FungiDB:LELG_02607"/>
<dbReference type="Gene3D" id="3.40.630.10">
    <property type="entry name" value="Zn peptidases"/>
    <property type="match status" value="1"/>
</dbReference>
<comment type="similarity">
    <text evidence="2">Belongs to the peptidase M28 family. M28A subfamily.</text>
</comment>
<dbReference type="OMA" id="PNYEYEV"/>
<dbReference type="Pfam" id="PF04389">
    <property type="entry name" value="Peptidase_M28"/>
    <property type="match status" value="1"/>
</dbReference>
<evidence type="ECO:0000256" key="1">
    <source>
        <dbReference type="ARBA" id="ARBA00001947"/>
    </source>
</evidence>
<dbReference type="GO" id="GO:0006508">
    <property type="term" value="P:proteolysis"/>
    <property type="evidence" value="ECO:0007669"/>
    <property type="project" value="UniProtKB-KW"/>
</dbReference>
<dbReference type="GO" id="GO:0046872">
    <property type="term" value="F:metal ion binding"/>
    <property type="evidence" value="ECO:0007669"/>
    <property type="project" value="UniProtKB-KW"/>
</dbReference>
<feature type="domain" description="Peptidase M28" evidence="10">
    <location>
        <begin position="314"/>
        <end position="523"/>
    </location>
</feature>
<keyword evidence="6 8" id="KW-0378">Hydrolase</keyword>
<dbReference type="FunFam" id="3.40.630.10:FF:000093">
    <property type="entry name" value="Peptide hydrolase"/>
    <property type="match status" value="1"/>
</dbReference>
<dbReference type="OrthoDB" id="10013407at2759"/>
<keyword evidence="3 8" id="KW-0645">Protease</keyword>
<dbReference type="PANTHER" id="PTHR12147:SF17">
    <property type="entry name" value="AMINOPEPTIDASE Y"/>
    <property type="match status" value="1"/>
</dbReference>
<dbReference type="InParanoid" id="A5DZ20"/>
<dbReference type="FunCoup" id="A5DZ20">
    <property type="interactions" value="39"/>
</dbReference>
<dbReference type="Gene3D" id="3.50.30.30">
    <property type="match status" value="1"/>
</dbReference>
<proteinExistence type="inferred from homology"/>
<dbReference type="eggNOG" id="KOG2195">
    <property type="taxonomic scope" value="Eukaryota"/>
</dbReference>
<keyword evidence="5 8" id="KW-0732">Signal</keyword>
<dbReference type="Proteomes" id="UP000001996">
    <property type="component" value="Unassembled WGS sequence"/>
</dbReference>
<evidence type="ECO:0000256" key="8">
    <source>
        <dbReference type="RuleBase" id="RU361240"/>
    </source>
</evidence>
<evidence type="ECO:0000256" key="7">
    <source>
        <dbReference type="ARBA" id="ARBA00022833"/>
    </source>
</evidence>
<organism evidence="11 12">
    <name type="scientific">Lodderomyces elongisporus (strain ATCC 11503 / CBS 2605 / JCM 1781 / NBRC 1676 / NRRL YB-4239)</name>
    <name type="common">Yeast</name>
    <name type="synonym">Saccharomyces elongisporus</name>
    <dbReference type="NCBI Taxonomy" id="379508"/>
    <lineage>
        <taxon>Eukaryota</taxon>
        <taxon>Fungi</taxon>
        <taxon>Dikarya</taxon>
        <taxon>Ascomycota</taxon>
        <taxon>Saccharomycotina</taxon>
        <taxon>Pichiomycetes</taxon>
        <taxon>Debaryomycetaceae</taxon>
        <taxon>Candida/Lodderomyces clade</taxon>
        <taxon>Lodderomyces</taxon>
    </lineage>
</organism>
<sequence>MKITFLTAVAAALVTLPNANAFPALRFWNNVLSTPTGMDDSILIDVKEAPQHEFAGSGFTKGVASGNEEVYNVDFESFQQENILDESVYKKLPEIDTEELQSLVNKKGLRERAETLFNLAGKSNETYGHPTRVIGSPGHFATVHYIIKELRKLGGYYNIITQSFKAIDGHVESFSLLIDGIKPKSLQALALTPPTPNKAPVHGDLVLVLENGCSLHDFPLNAKDNIVLIQRGQCSFGDKSRNAGKVGALAAVIYDSNGPLLGTLGTPNGEEVPTLAVSEKDVADYIDKLQKNPNHKFETTLFIDSYVKNISTLNVIAETKFGDHNNVVALGAHSDSVGEGPGINDDGSGTISLLEVAKYLTKFKINNAVRFAWWAAEEEGLLGSDYYANNLSEEENSKIRLFMDYDMMASPNYEYGIYDANNKDHPDGSGNLKDLYVDWYEQHGLNYSLMAFDGRSDYVGFIDNGIPAGGIATGAEGVKDKKSKEKFGGKVGEWFDPCYHQLCDDLSNPSYEAWEVSTKLIAHSVAVYAKSFEGFPTRKSKKESMPEAEEASIEQNSITQSQFIRKGDKFII</sequence>
<feature type="domain" description="PA" evidence="9">
    <location>
        <begin position="202"/>
        <end position="283"/>
    </location>
</feature>
<dbReference type="SUPFAM" id="SSF53187">
    <property type="entry name" value="Zn-dependent exopeptidases"/>
    <property type="match status" value="1"/>
</dbReference>
<dbReference type="STRING" id="379508.A5DZ20"/>
<evidence type="ECO:0000259" key="9">
    <source>
        <dbReference type="Pfam" id="PF02225"/>
    </source>
</evidence>
<keyword evidence="4 8" id="KW-0479">Metal-binding</keyword>
<dbReference type="InterPro" id="IPR003137">
    <property type="entry name" value="PA_domain"/>
</dbReference>
<accession>A5DZ20</accession>
<reference evidence="11 12" key="1">
    <citation type="journal article" date="2009" name="Nature">
        <title>Evolution of pathogenicity and sexual reproduction in eight Candida genomes.</title>
        <authorList>
            <person name="Butler G."/>
            <person name="Rasmussen M.D."/>
            <person name="Lin M.F."/>
            <person name="Santos M.A."/>
            <person name="Sakthikumar S."/>
            <person name="Munro C.A."/>
            <person name="Rheinbay E."/>
            <person name="Grabherr M."/>
            <person name="Forche A."/>
            <person name="Reedy J.L."/>
            <person name="Agrafioti I."/>
            <person name="Arnaud M.B."/>
            <person name="Bates S."/>
            <person name="Brown A.J."/>
            <person name="Brunke S."/>
            <person name="Costanzo M.C."/>
            <person name="Fitzpatrick D.A."/>
            <person name="de Groot P.W."/>
            <person name="Harris D."/>
            <person name="Hoyer L.L."/>
            <person name="Hube B."/>
            <person name="Klis F.M."/>
            <person name="Kodira C."/>
            <person name="Lennard N."/>
            <person name="Logue M.E."/>
            <person name="Martin R."/>
            <person name="Neiman A.M."/>
            <person name="Nikolaou E."/>
            <person name="Quail M.A."/>
            <person name="Quinn J."/>
            <person name="Santos M.C."/>
            <person name="Schmitzberger F.F."/>
            <person name="Sherlock G."/>
            <person name="Shah P."/>
            <person name="Silverstein K.A."/>
            <person name="Skrzypek M.S."/>
            <person name="Soll D."/>
            <person name="Staggs R."/>
            <person name="Stansfield I."/>
            <person name="Stumpf M.P."/>
            <person name="Sudbery P.E."/>
            <person name="Srikantha T."/>
            <person name="Zeng Q."/>
            <person name="Berman J."/>
            <person name="Berriman M."/>
            <person name="Heitman J."/>
            <person name="Gow N.A."/>
            <person name="Lorenz M.C."/>
            <person name="Birren B.W."/>
            <person name="Kellis M."/>
            <person name="Cuomo C.A."/>
        </authorList>
    </citation>
    <scope>NUCLEOTIDE SEQUENCE [LARGE SCALE GENOMIC DNA]</scope>
    <source>
        <strain evidence="12">ATCC 11503 / BCRC 21390 / CBS 2605 / JCM 1781 / NBRC 1676 / NRRL YB-4239</strain>
    </source>
</reference>
<protein>
    <recommendedName>
        <fullName evidence="8">Peptide hydrolase</fullName>
        <ecNumber evidence="8">3.4.-.-</ecNumber>
    </recommendedName>
</protein>
<feature type="signal peptide" evidence="8">
    <location>
        <begin position="1"/>
        <end position="21"/>
    </location>
</feature>
<dbReference type="MEROPS" id="M28.001"/>
<evidence type="ECO:0000256" key="3">
    <source>
        <dbReference type="ARBA" id="ARBA00022670"/>
    </source>
</evidence>
<dbReference type="HOGENOM" id="CLU_024336_0_1_1"/>
<evidence type="ECO:0000256" key="2">
    <source>
        <dbReference type="ARBA" id="ARBA00005957"/>
    </source>
</evidence>
<name>A5DZ20_LODEL</name>
<keyword evidence="7 8" id="KW-0862">Zinc</keyword>
<dbReference type="GO" id="GO:0004177">
    <property type="term" value="F:aminopeptidase activity"/>
    <property type="evidence" value="ECO:0007669"/>
    <property type="project" value="UniProtKB-KW"/>
</dbReference>
<keyword evidence="12" id="KW-1185">Reference proteome</keyword>
<evidence type="ECO:0000259" key="10">
    <source>
        <dbReference type="Pfam" id="PF04389"/>
    </source>
</evidence>
<dbReference type="Pfam" id="PF02225">
    <property type="entry name" value="PA"/>
    <property type="match status" value="1"/>
</dbReference>
<dbReference type="KEGG" id="lel:PVL30_003448"/>
<dbReference type="EC" id="3.4.-.-" evidence="8"/>
<comment type="cofactor">
    <cofactor evidence="1">
        <name>Zn(2+)</name>
        <dbReference type="ChEBI" id="CHEBI:29105"/>
    </cofactor>
</comment>
<gene>
    <name evidence="11" type="ORF">LELG_02607</name>
</gene>
<keyword evidence="11" id="KW-0031">Aminopeptidase</keyword>
<evidence type="ECO:0000313" key="11">
    <source>
        <dbReference type="EMBL" id="EDK44428.1"/>
    </source>
</evidence>
<dbReference type="CDD" id="cd03876">
    <property type="entry name" value="M28_SGAP_like"/>
    <property type="match status" value="1"/>
</dbReference>
<evidence type="ECO:0000256" key="5">
    <source>
        <dbReference type="ARBA" id="ARBA00022729"/>
    </source>
</evidence>